<dbReference type="RefSeq" id="WP_248342798.1">
    <property type="nucleotide sequence ID" value="NZ_AP025592.1"/>
</dbReference>
<name>A0ABM7XEM7_9BACT</name>
<dbReference type="EMBL" id="AP025592">
    <property type="protein sequence ID" value="BDG10348.1"/>
    <property type="molecule type" value="Genomic_DNA"/>
</dbReference>
<evidence type="ECO:0000313" key="4">
    <source>
        <dbReference type="Proteomes" id="UP001162734"/>
    </source>
</evidence>
<evidence type="ECO:0000259" key="2">
    <source>
        <dbReference type="Pfam" id="PF11127"/>
    </source>
</evidence>
<sequence>MTVERAVRMLAGTFVLLSLALGAPASPVYVSSWFLWFTAFVGANLFQSALTGFCPAATIFRKLGVGGSCSVERGVEPQ</sequence>
<dbReference type="Pfam" id="PF11127">
    <property type="entry name" value="YgaP-like_TM"/>
    <property type="match status" value="1"/>
</dbReference>
<accession>A0ABM7XEM7</accession>
<feature type="transmembrane region" description="Helical" evidence="1">
    <location>
        <begin position="35"/>
        <end position="60"/>
    </location>
</feature>
<evidence type="ECO:0000313" key="3">
    <source>
        <dbReference type="EMBL" id="BDG10348.1"/>
    </source>
</evidence>
<gene>
    <name evidence="3" type="ORF">AMPC_34610</name>
</gene>
<evidence type="ECO:0000256" key="1">
    <source>
        <dbReference type="SAM" id="Phobius"/>
    </source>
</evidence>
<keyword evidence="1" id="KW-1133">Transmembrane helix</keyword>
<keyword evidence="4" id="KW-1185">Reference proteome</keyword>
<proteinExistence type="predicted"/>
<organism evidence="3 4">
    <name type="scientific">Anaeromyxobacter paludicola</name>
    <dbReference type="NCBI Taxonomy" id="2918171"/>
    <lineage>
        <taxon>Bacteria</taxon>
        <taxon>Pseudomonadati</taxon>
        <taxon>Myxococcota</taxon>
        <taxon>Myxococcia</taxon>
        <taxon>Myxococcales</taxon>
        <taxon>Cystobacterineae</taxon>
        <taxon>Anaeromyxobacteraceae</taxon>
        <taxon>Anaeromyxobacter</taxon>
    </lineage>
</organism>
<feature type="domain" description="Inner membrane protein YgaP-like transmembrane" evidence="2">
    <location>
        <begin position="2"/>
        <end position="61"/>
    </location>
</feature>
<dbReference type="Gene3D" id="6.10.140.1340">
    <property type="match status" value="1"/>
</dbReference>
<dbReference type="InterPro" id="IPR021309">
    <property type="entry name" value="YgaP-like_TM"/>
</dbReference>
<keyword evidence="1" id="KW-0472">Membrane</keyword>
<keyword evidence="1" id="KW-0812">Transmembrane</keyword>
<protein>
    <submittedName>
        <fullName evidence="3">Membrane protein</fullName>
    </submittedName>
</protein>
<reference evidence="4" key="1">
    <citation type="journal article" date="2022" name="Int. J. Syst. Evol. Microbiol.">
        <title>Anaeromyxobacter oryzae sp. nov., Anaeromyxobacter diazotrophicus sp. nov. and Anaeromyxobacter paludicola sp. nov., isolated from paddy soils.</title>
        <authorList>
            <person name="Itoh H."/>
            <person name="Xu Z."/>
            <person name="Mise K."/>
            <person name="Masuda Y."/>
            <person name="Ushijima N."/>
            <person name="Hayakawa C."/>
            <person name="Shiratori Y."/>
            <person name="Senoo K."/>
        </authorList>
    </citation>
    <scope>NUCLEOTIDE SEQUENCE [LARGE SCALE GENOMIC DNA]</scope>
    <source>
        <strain evidence="4">Red630</strain>
    </source>
</reference>
<dbReference type="Proteomes" id="UP001162734">
    <property type="component" value="Chromosome"/>
</dbReference>